<dbReference type="AlphaFoldDB" id="A0A830H8A8"/>
<evidence type="ECO:0000313" key="6">
    <source>
        <dbReference type="Proteomes" id="UP000660262"/>
    </source>
</evidence>
<dbReference type="SUPFAM" id="SSF69340">
    <property type="entry name" value="C-terminal domain of adenylylcyclase associated protein"/>
    <property type="match status" value="1"/>
</dbReference>
<evidence type="ECO:0000256" key="3">
    <source>
        <dbReference type="SAM" id="MobiDB-lite"/>
    </source>
</evidence>
<dbReference type="GO" id="GO:0003779">
    <property type="term" value="F:actin binding"/>
    <property type="evidence" value="ECO:0007669"/>
    <property type="project" value="InterPro"/>
</dbReference>
<dbReference type="Gene3D" id="1.25.40.330">
    <property type="entry name" value="Adenylate cyclase-associated CAP, N-terminal domain"/>
    <property type="match status" value="1"/>
</dbReference>
<feature type="domain" description="C-CAP/cofactor C-like" evidence="4">
    <location>
        <begin position="347"/>
        <end position="487"/>
    </location>
</feature>
<keyword evidence="6" id="KW-1185">Reference proteome</keyword>
<gene>
    <name evidence="5" type="ORF">PPROV_000157700</name>
</gene>
<feature type="compositionally biased region" description="Pro residues" evidence="3">
    <location>
        <begin position="265"/>
        <end position="274"/>
    </location>
</feature>
<dbReference type="InterPro" id="IPR017901">
    <property type="entry name" value="C-CAP_CF_C-like"/>
</dbReference>
<dbReference type="Pfam" id="PF21938">
    <property type="entry name" value="CAP_N"/>
    <property type="match status" value="1"/>
</dbReference>
<evidence type="ECO:0000259" key="4">
    <source>
        <dbReference type="PROSITE" id="PS51329"/>
    </source>
</evidence>
<dbReference type="InterPro" id="IPR001837">
    <property type="entry name" value="Adenylate_cyclase-assoc_CAP"/>
</dbReference>
<dbReference type="Gene3D" id="2.160.20.70">
    <property type="match status" value="1"/>
</dbReference>
<name>A0A830H8A8_9CHLO</name>
<evidence type="ECO:0000256" key="2">
    <source>
        <dbReference type="RuleBase" id="RU000647"/>
    </source>
</evidence>
<evidence type="ECO:0000313" key="5">
    <source>
        <dbReference type="EMBL" id="GHP02822.1"/>
    </source>
</evidence>
<accession>A0A830H8A8</accession>
<feature type="compositionally biased region" description="Low complexity" evidence="3">
    <location>
        <begin position="44"/>
        <end position="56"/>
    </location>
</feature>
<feature type="compositionally biased region" description="Low complexity" evidence="3">
    <location>
        <begin position="330"/>
        <end position="348"/>
    </location>
</feature>
<dbReference type="FunFam" id="1.25.40.330:FF:000001">
    <property type="entry name" value="Adenylyl cyclase-associated protein"/>
    <property type="match status" value="1"/>
</dbReference>
<dbReference type="Pfam" id="PF01213">
    <property type="entry name" value="CAP_N-CM"/>
    <property type="match status" value="1"/>
</dbReference>
<protein>
    <recommendedName>
        <fullName evidence="2">Adenylyl cyclase-associated protein</fullName>
    </recommendedName>
</protein>
<dbReference type="GO" id="GO:0007015">
    <property type="term" value="P:actin filament organization"/>
    <property type="evidence" value="ECO:0007669"/>
    <property type="project" value="TreeGrafter"/>
</dbReference>
<dbReference type="InterPro" id="IPR036222">
    <property type="entry name" value="CAP_N_sf"/>
</dbReference>
<dbReference type="InterPro" id="IPR013992">
    <property type="entry name" value="Adenylate_cyclase-assoc_CAP_N"/>
</dbReference>
<dbReference type="InterPro" id="IPR053950">
    <property type="entry name" value="CAP_N"/>
</dbReference>
<dbReference type="GO" id="GO:0019933">
    <property type="term" value="P:cAMP-mediated signaling"/>
    <property type="evidence" value="ECO:0007669"/>
    <property type="project" value="TreeGrafter"/>
</dbReference>
<dbReference type="GO" id="GO:0008179">
    <property type="term" value="F:adenylate cyclase binding"/>
    <property type="evidence" value="ECO:0007669"/>
    <property type="project" value="TreeGrafter"/>
</dbReference>
<dbReference type="PANTHER" id="PTHR10652">
    <property type="entry name" value="ADENYLYL CYCLASE-ASSOCIATED PROTEIN"/>
    <property type="match status" value="1"/>
</dbReference>
<sequence>MGMMIEQLLERLESVTTRLEKVESAVIGGTAPPAPRTVGGGASLGSSLVSPSSGSGASSSASQSVAAYDVLLQGAVADFVNAASDATLKDTHAAKAAAVLKEAFDALKPVLVAIASCKKPANPGDIQSHLQPVASALEAANKLTMGKRTDYDHHVRAVSEFLNALQFVCFVEKGQGLSLPAPHVEESWQSAEFYGNKVLVQNRNSGPSGEPHVAYIKKLKEVSTALRDYVKAHHTTGPAWNPSGGDLKTFKAGGGGAAAAAKSIPAPPPPPPPGFFDEPRAAPAAGGGMSALMGELNQGSGVTTGLKKVTDDMKTKNRTDKSGAVPGGSAKPQQTTAAPAAAAKKMPPKMALEGGRKWVVEHQVNATDLVIDKCDMRQTVYLYKCEGSVLQIKGKVNGICMDQCKKTAIVFQDAVAQCEVVNCTSVQIQVDGSVPTIQVDKTDGVQIYLMGEKSNDVSILTAKSSEMNVLTKPANPDDDMLESPLPEQYESKFDAKSGKWTTVAVAHSG</sequence>
<evidence type="ECO:0000256" key="1">
    <source>
        <dbReference type="ARBA" id="ARBA00007659"/>
    </source>
</evidence>
<dbReference type="GO" id="GO:0005737">
    <property type="term" value="C:cytoplasm"/>
    <property type="evidence" value="ECO:0007669"/>
    <property type="project" value="TreeGrafter"/>
</dbReference>
<dbReference type="PROSITE" id="PS51329">
    <property type="entry name" value="C_CAP_COFACTOR_C"/>
    <property type="match status" value="1"/>
</dbReference>
<dbReference type="SUPFAM" id="SSF101278">
    <property type="entry name" value="N-terminal domain of adenylylcyclase associated protein, CAP"/>
    <property type="match status" value="1"/>
</dbReference>
<dbReference type="PROSITE" id="PS01088">
    <property type="entry name" value="CAP_1"/>
    <property type="match status" value="1"/>
</dbReference>
<feature type="region of interest" description="Disordered" evidence="3">
    <location>
        <begin position="26"/>
        <end position="56"/>
    </location>
</feature>
<organism evidence="5 6">
    <name type="scientific">Pycnococcus provasolii</name>
    <dbReference type="NCBI Taxonomy" id="41880"/>
    <lineage>
        <taxon>Eukaryota</taxon>
        <taxon>Viridiplantae</taxon>
        <taxon>Chlorophyta</taxon>
        <taxon>Pseudoscourfieldiophyceae</taxon>
        <taxon>Pseudoscourfieldiales</taxon>
        <taxon>Pycnococcaceae</taxon>
        <taxon>Pycnococcus</taxon>
    </lineage>
</organism>
<feature type="compositionally biased region" description="Basic and acidic residues" evidence="3">
    <location>
        <begin position="308"/>
        <end position="321"/>
    </location>
</feature>
<dbReference type="EMBL" id="BNJQ01000004">
    <property type="protein sequence ID" value="GHP02822.1"/>
    <property type="molecule type" value="Genomic_DNA"/>
</dbReference>
<dbReference type="SMART" id="SM00673">
    <property type="entry name" value="CARP"/>
    <property type="match status" value="2"/>
</dbReference>
<dbReference type="PANTHER" id="PTHR10652:SF0">
    <property type="entry name" value="ADENYLYL CYCLASE-ASSOCIATED PROTEIN"/>
    <property type="match status" value="1"/>
</dbReference>
<dbReference type="Proteomes" id="UP000660262">
    <property type="component" value="Unassembled WGS sequence"/>
</dbReference>
<dbReference type="InterPro" id="IPR013912">
    <property type="entry name" value="Adenylate_cyclase-assoc_CAP_C"/>
</dbReference>
<dbReference type="InterPro" id="IPR018106">
    <property type="entry name" value="CAP_CS_N"/>
</dbReference>
<dbReference type="OrthoDB" id="1601at2759"/>
<proteinExistence type="inferred from homology"/>
<dbReference type="InterPro" id="IPR016098">
    <property type="entry name" value="CAP/MinC_C"/>
</dbReference>
<comment type="caution">
    <text evidence="5">The sequence shown here is derived from an EMBL/GenBank/DDBJ whole genome shotgun (WGS) entry which is preliminary data.</text>
</comment>
<feature type="region of interest" description="Disordered" evidence="3">
    <location>
        <begin position="235"/>
        <end position="348"/>
    </location>
</feature>
<reference evidence="5" key="1">
    <citation type="submission" date="2020-10" db="EMBL/GenBank/DDBJ databases">
        <title>Unveiling of a novel bifunctional photoreceptor, Dualchrome1, isolated from a cosmopolitan green alga.</title>
        <authorList>
            <person name="Suzuki S."/>
            <person name="Kawachi M."/>
        </authorList>
    </citation>
    <scope>NUCLEOTIDE SEQUENCE</scope>
    <source>
        <strain evidence="5">NIES 2893</strain>
    </source>
</reference>
<comment type="similarity">
    <text evidence="1 2">Belongs to the CAP family.</text>
</comment>
<dbReference type="Pfam" id="PF08603">
    <property type="entry name" value="CAP_C"/>
    <property type="match status" value="1"/>
</dbReference>
<dbReference type="InterPro" id="IPR006599">
    <property type="entry name" value="CARP_motif"/>
</dbReference>
<dbReference type="InterPro" id="IPR036223">
    <property type="entry name" value="CAP_C_sf"/>
</dbReference>